<evidence type="ECO:0000313" key="1">
    <source>
        <dbReference type="EMBL" id="OYR63229.1"/>
    </source>
</evidence>
<dbReference type="AlphaFoldDB" id="A0A256J328"/>
<evidence type="ECO:0000313" key="2">
    <source>
        <dbReference type="Proteomes" id="UP000215731"/>
    </source>
</evidence>
<dbReference type="RefSeq" id="WP_094552983.1">
    <property type="nucleotide sequence ID" value="NZ_NHOZ01000073.1"/>
</dbReference>
<organism evidence="1 2">
    <name type="scientific">Halorubrum ezzemoulense</name>
    <name type="common">Halorubrum chaoviator</name>
    <dbReference type="NCBI Taxonomy" id="337243"/>
    <lineage>
        <taxon>Archaea</taxon>
        <taxon>Methanobacteriati</taxon>
        <taxon>Methanobacteriota</taxon>
        <taxon>Stenosarchaea group</taxon>
        <taxon>Halobacteria</taxon>
        <taxon>Halobacteriales</taxon>
        <taxon>Haloferacaceae</taxon>
        <taxon>Halorubrum</taxon>
    </lineage>
</organism>
<proteinExistence type="predicted"/>
<dbReference type="Proteomes" id="UP000215731">
    <property type="component" value="Unassembled WGS sequence"/>
</dbReference>
<accession>A0A256J328</accession>
<name>A0A256J328_HALEZ</name>
<protein>
    <submittedName>
        <fullName evidence="1">Uncharacterized protein</fullName>
    </submittedName>
</protein>
<reference evidence="1 2" key="1">
    <citation type="journal article" date="2014" name="Front. Microbiol.">
        <title>Population and genomic analysis of the genus Halorubrum.</title>
        <authorList>
            <person name="Fullmer M.S."/>
            <person name="Soucy S.M."/>
            <person name="Swithers K.S."/>
            <person name="Makkay A.M."/>
            <person name="Wheeler R."/>
            <person name="Ventosa A."/>
            <person name="Gogarten J.P."/>
            <person name="Papke R.T."/>
        </authorList>
    </citation>
    <scope>NUCLEOTIDE SEQUENCE [LARGE SCALE GENOMIC DNA]</scope>
    <source>
        <strain evidence="1 2">Ga36</strain>
    </source>
</reference>
<dbReference type="EMBL" id="NHOZ01000073">
    <property type="protein sequence ID" value="OYR63229.1"/>
    <property type="molecule type" value="Genomic_DNA"/>
</dbReference>
<sequence length="81" mass="9541">MSSDQQSGAISRIVSLVDELLSGPSVAFLRECEVCGKEFQRIQFERPEKDLCREHWEQNKPPKYSDYYPPRDYWRAIDDAE</sequence>
<comment type="caution">
    <text evidence="1">The sequence shown here is derived from an EMBL/GenBank/DDBJ whole genome shotgun (WGS) entry which is preliminary data.</text>
</comment>
<gene>
    <name evidence="1" type="ORF">DJ80_08485</name>
</gene>